<protein>
    <recommendedName>
        <fullName evidence="5">DUF2325 domain-containing protein</fullName>
    </recommendedName>
</protein>
<dbReference type="EMBL" id="JAVDPW010000001">
    <property type="protein sequence ID" value="MDR6287814.1"/>
    <property type="molecule type" value="Genomic_DNA"/>
</dbReference>
<dbReference type="InterPro" id="IPR016772">
    <property type="entry name" value="UCP020408"/>
</dbReference>
<name>A0ABU1JGS5_9PROT</name>
<feature type="coiled-coil region" evidence="2">
    <location>
        <begin position="265"/>
        <end position="299"/>
    </location>
</feature>
<evidence type="ECO:0000256" key="1">
    <source>
        <dbReference type="ARBA" id="ARBA00007189"/>
    </source>
</evidence>
<comment type="similarity">
    <text evidence="1">Belongs to the UPF0751 family.</text>
</comment>
<accession>A0ABU1JGS5</accession>
<dbReference type="Proteomes" id="UP001262410">
    <property type="component" value="Unassembled WGS sequence"/>
</dbReference>
<evidence type="ECO:0000256" key="2">
    <source>
        <dbReference type="SAM" id="Coils"/>
    </source>
</evidence>
<gene>
    <name evidence="3" type="ORF">E9232_000313</name>
</gene>
<comment type="caution">
    <text evidence="3">The sequence shown here is derived from an EMBL/GenBank/DDBJ whole genome shotgun (WGS) entry which is preliminary data.</text>
</comment>
<dbReference type="Pfam" id="PF10087">
    <property type="entry name" value="DUF2325"/>
    <property type="match status" value="1"/>
</dbReference>
<sequence length="421" mass="45768">MPTPSAHLHLPLLRNGPAPLPFPVPAPAARSRSSELAGLPARRDRVWDLSPNLHCSVVGTCLTTAELRQLFAKLNDPDARTASDHTLHGRAVRAAGQKDVAGKLLNKLLDKRHEGPVKRFAKARTTAEVRALWREALERGDIPGAYWAVLTHPATDQGLVQEVFGEVHMLSHLVGMSNRADIARLRHLEQELGGRDEKIARQEARLQQMAAEREALARRVEELEHARHNAAARPLQVGDGEDPAPVLKRRLTDEQARSAVLAERLAAQEQVIARQDDKMLRLKEDVAALGSELASLEAALAGPDEDASETAEGAPDLQGRRLLYVGGRPKQVEQLRALARRFGGELLSHDGGIEDNVALLPGLLSQSDIAFFPVDCVSHHAAGQVKRLCRETDKPFLPLRSASLASFVAAIGRLDGALATP</sequence>
<reference evidence="3 4" key="1">
    <citation type="submission" date="2023-07" db="EMBL/GenBank/DDBJ databases">
        <title>Sorghum-associated microbial communities from plants grown in Nebraska, USA.</title>
        <authorList>
            <person name="Schachtman D."/>
        </authorList>
    </citation>
    <scope>NUCLEOTIDE SEQUENCE [LARGE SCALE GENOMIC DNA]</scope>
    <source>
        <strain evidence="3 4">584</strain>
    </source>
</reference>
<keyword evidence="2" id="KW-0175">Coiled coil</keyword>
<feature type="coiled-coil region" evidence="2">
    <location>
        <begin position="199"/>
        <end position="233"/>
    </location>
</feature>
<evidence type="ECO:0008006" key="5">
    <source>
        <dbReference type="Google" id="ProtNLM"/>
    </source>
</evidence>
<keyword evidence="4" id="KW-1185">Reference proteome</keyword>
<dbReference type="RefSeq" id="WP_309791727.1">
    <property type="nucleotide sequence ID" value="NZ_JAVDPW010000001.1"/>
</dbReference>
<evidence type="ECO:0000313" key="3">
    <source>
        <dbReference type="EMBL" id="MDR6287814.1"/>
    </source>
</evidence>
<organism evidence="3 4">
    <name type="scientific">Inquilinus ginsengisoli</name>
    <dbReference type="NCBI Taxonomy" id="363840"/>
    <lineage>
        <taxon>Bacteria</taxon>
        <taxon>Pseudomonadati</taxon>
        <taxon>Pseudomonadota</taxon>
        <taxon>Alphaproteobacteria</taxon>
        <taxon>Rhodospirillales</taxon>
        <taxon>Rhodospirillaceae</taxon>
        <taxon>Inquilinus</taxon>
    </lineage>
</organism>
<evidence type="ECO:0000313" key="4">
    <source>
        <dbReference type="Proteomes" id="UP001262410"/>
    </source>
</evidence>
<proteinExistence type="inferred from homology"/>